<keyword evidence="2" id="KW-0547">Nucleotide-binding</keyword>
<accession>A0A545TSM2</accession>
<dbReference type="EMBL" id="VHSG01000010">
    <property type="protein sequence ID" value="TQV80141.1"/>
    <property type="molecule type" value="Genomic_DNA"/>
</dbReference>
<dbReference type="Proteomes" id="UP000319732">
    <property type="component" value="Unassembled WGS sequence"/>
</dbReference>
<name>A0A545TSM2_9GAMM</name>
<dbReference type="Gene3D" id="2.30.110.10">
    <property type="entry name" value="Electron Transport, Fmn-binding Protein, Chain A"/>
    <property type="match status" value="1"/>
</dbReference>
<protein>
    <submittedName>
        <fullName evidence="6">Flagellar brake protein</fullName>
    </submittedName>
</protein>
<dbReference type="GO" id="GO:0035438">
    <property type="term" value="F:cyclic-di-GMP binding"/>
    <property type="evidence" value="ECO:0007669"/>
    <property type="project" value="InterPro"/>
</dbReference>
<evidence type="ECO:0000313" key="7">
    <source>
        <dbReference type="Proteomes" id="UP000319732"/>
    </source>
</evidence>
<dbReference type="RefSeq" id="WP_142904240.1">
    <property type="nucleotide sequence ID" value="NZ_ML660092.1"/>
</dbReference>
<reference evidence="6 7" key="1">
    <citation type="submission" date="2019-06" db="EMBL/GenBank/DDBJ databases">
        <title>Whole genome sequence for Cellvibrionaceae sp. R142.</title>
        <authorList>
            <person name="Wang G."/>
        </authorList>
    </citation>
    <scope>NUCLEOTIDE SEQUENCE [LARGE SCALE GENOMIC DNA]</scope>
    <source>
        <strain evidence="6 7">R142</strain>
    </source>
</reference>
<evidence type="ECO:0000259" key="4">
    <source>
        <dbReference type="Pfam" id="PF07238"/>
    </source>
</evidence>
<keyword evidence="1" id="KW-0973">c-di-GMP</keyword>
<feature type="domain" description="PilZ" evidence="4">
    <location>
        <begin position="102"/>
        <end position="213"/>
    </location>
</feature>
<sequence>MNFEDLRLPYGYPVQLETRSAGGQPQRLSCRLLGCLPGQWVLVTQPRLATGTRLRSGQKMVARMMVANGISLFACAIENAATVPVPMLCLSYPKAMNFKPIRGATRVDVQLPVDVVNSTSLNDMGMQGMVADISLSGARVEMIEPIGDIGDGLTLAAAVSIGRLERRLCLKAVIRSRIERSTREYAENLPAVYGIEFTEDDDDNLLVLHGYVFSELAKTLHASL</sequence>
<dbReference type="Pfam" id="PF12945">
    <property type="entry name" value="PilZNR"/>
    <property type="match status" value="1"/>
</dbReference>
<dbReference type="SUPFAM" id="SSF141371">
    <property type="entry name" value="PilZ domain-like"/>
    <property type="match status" value="2"/>
</dbReference>
<evidence type="ECO:0000256" key="2">
    <source>
        <dbReference type="ARBA" id="ARBA00022741"/>
    </source>
</evidence>
<dbReference type="OrthoDB" id="5735035at2"/>
<dbReference type="InterPro" id="IPR009875">
    <property type="entry name" value="PilZ_domain"/>
</dbReference>
<gene>
    <name evidence="6" type="ORF">FKG94_10765</name>
</gene>
<dbReference type="InterPro" id="IPR012349">
    <property type="entry name" value="Split_barrel_FMN-bd"/>
</dbReference>
<keyword evidence="7" id="KW-1185">Reference proteome</keyword>
<evidence type="ECO:0000256" key="3">
    <source>
        <dbReference type="ARBA" id="ARBA00023143"/>
    </source>
</evidence>
<proteinExistence type="predicted"/>
<keyword evidence="6" id="KW-0966">Cell projection</keyword>
<feature type="domain" description="Type III secretion system flagellar brake protein YcgR PilZN" evidence="5">
    <location>
        <begin position="11"/>
        <end position="93"/>
    </location>
</feature>
<organism evidence="6 7">
    <name type="scientific">Exilibacterium tricleocarpae</name>
    <dbReference type="NCBI Taxonomy" id="2591008"/>
    <lineage>
        <taxon>Bacteria</taxon>
        <taxon>Pseudomonadati</taxon>
        <taxon>Pseudomonadota</taxon>
        <taxon>Gammaproteobacteria</taxon>
        <taxon>Cellvibrionales</taxon>
        <taxon>Cellvibrionaceae</taxon>
        <taxon>Exilibacterium</taxon>
    </lineage>
</organism>
<evidence type="ECO:0000259" key="5">
    <source>
        <dbReference type="Pfam" id="PF12945"/>
    </source>
</evidence>
<evidence type="ECO:0000313" key="6">
    <source>
        <dbReference type="EMBL" id="TQV80141.1"/>
    </source>
</evidence>
<dbReference type="AlphaFoldDB" id="A0A545TSM2"/>
<dbReference type="Gene3D" id="2.40.10.220">
    <property type="entry name" value="predicted glycosyltransferase like domains"/>
    <property type="match status" value="1"/>
</dbReference>
<comment type="caution">
    <text evidence="6">The sequence shown here is derived from an EMBL/GenBank/DDBJ whole genome shotgun (WGS) entry which is preliminary data.</text>
</comment>
<keyword evidence="6" id="KW-0969">Cilium</keyword>
<keyword evidence="6" id="KW-0282">Flagellum</keyword>
<dbReference type="Pfam" id="PF07238">
    <property type="entry name" value="PilZ"/>
    <property type="match status" value="1"/>
</dbReference>
<dbReference type="InterPro" id="IPR009926">
    <property type="entry name" value="T3SS_YcgR_PilZN"/>
</dbReference>
<keyword evidence="3" id="KW-0975">Bacterial flagellum</keyword>
<evidence type="ECO:0000256" key="1">
    <source>
        <dbReference type="ARBA" id="ARBA00022636"/>
    </source>
</evidence>